<dbReference type="EMBL" id="JBHMCA010000042">
    <property type="protein sequence ID" value="MFB9445496.1"/>
    <property type="molecule type" value="Genomic_DNA"/>
</dbReference>
<dbReference type="RefSeq" id="WP_223103850.1">
    <property type="nucleotide sequence ID" value="NZ_CP061913.1"/>
</dbReference>
<proteinExistence type="predicted"/>
<accession>A0ABV5M9F3</accession>
<evidence type="ECO:0000313" key="2">
    <source>
        <dbReference type="Proteomes" id="UP001589608"/>
    </source>
</evidence>
<name>A0ABV5M9F3_9ACTN</name>
<protein>
    <submittedName>
        <fullName evidence="1">Uncharacterized protein</fullName>
    </submittedName>
</protein>
<organism evidence="1 2">
    <name type="scientific">Dactylosporangium vinaceum</name>
    <dbReference type="NCBI Taxonomy" id="53362"/>
    <lineage>
        <taxon>Bacteria</taxon>
        <taxon>Bacillati</taxon>
        <taxon>Actinomycetota</taxon>
        <taxon>Actinomycetes</taxon>
        <taxon>Micromonosporales</taxon>
        <taxon>Micromonosporaceae</taxon>
        <taxon>Dactylosporangium</taxon>
    </lineage>
</organism>
<comment type="caution">
    <text evidence="1">The sequence shown here is derived from an EMBL/GenBank/DDBJ whole genome shotgun (WGS) entry which is preliminary data.</text>
</comment>
<dbReference type="Proteomes" id="UP001589608">
    <property type="component" value="Unassembled WGS sequence"/>
</dbReference>
<gene>
    <name evidence="1" type="ORF">ACFFTR_20665</name>
</gene>
<sequence length="104" mass="11419">MGDAPWKVRQYCYFWLASEVIPAGRITESKLPIYYPPNSITVSDYIYARESSKLHLLSKTSGLSTVVADTTWLANTTGITTDGQRLYAADDTTGAATIRILTAP</sequence>
<reference evidence="1 2" key="1">
    <citation type="submission" date="2024-09" db="EMBL/GenBank/DDBJ databases">
        <authorList>
            <person name="Sun Q."/>
            <person name="Mori K."/>
        </authorList>
    </citation>
    <scope>NUCLEOTIDE SEQUENCE [LARGE SCALE GENOMIC DNA]</scope>
    <source>
        <strain evidence="1 2">JCM 3307</strain>
    </source>
</reference>
<keyword evidence="2" id="KW-1185">Reference proteome</keyword>
<evidence type="ECO:0000313" key="1">
    <source>
        <dbReference type="EMBL" id="MFB9445496.1"/>
    </source>
</evidence>